<evidence type="ECO:0000259" key="1">
    <source>
        <dbReference type="PROSITE" id="PS50234"/>
    </source>
</evidence>
<dbReference type="GO" id="GO:0005829">
    <property type="term" value="C:cytosol"/>
    <property type="evidence" value="ECO:0007669"/>
    <property type="project" value="TreeGrafter"/>
</dbReference>
<reference evidence="2 3" key="1">
    <citation type="submission" date="2019-10" db="EMBL/GenBank/DDBJ databases">
        <title>Rubrobacter sp nov SCSIO 52915 isolated from a deep-sea sediment in the South China Sea.</title>
        <authorList>
            <person name="Chen R.W."/>
        </authorList>
    </citation>
    <scope>NUCLEOTIDE SEQUENCE [LARGE SCALE GENOMIC DNA]</scope>
    <source>
        <strain evidence="2 3">SCSIO 52915</strain>
        <plasmid evidence="2 3">unnamed1</plasmid>
    </source>
</reference>
<proteinExistence type="predicted"/>
<feature type="domain" description="VWFA" evidence="1">
    <location>
        <begin position="310"/>
        <end position="486"/>
    </location>
</feature>
<accession>A0A6G8Q434</accession>
<dbReference type="PANTHER" id="PTHR36846">
    <property type="entry name" value="PROTEIN VIAA"/>
    <property type="match status" value="1"/>
</dbReference>
<keyword evidence="3" id="KW-1185">Reference proteome</keyword>
<dbReference type="PROSITE" id="PS50234">
    <property type="entry name" value="VWFA"/>
    <property type="match status" value="1"/>
</dbReference>
<evidence type="ECO:0000313" key="3">
    <source>
        <dbReference type="Proteomes" id="UP000502706"/>
    </source>
</evidence>
<organism evidence="2 3">
    <name type="scientific">Rubrobacter marinus</name>
    <dbReference type="NCBI Taxonomy" id="2653852"/>
    <lineage>
        <taxon>Bacteria</taxon>
        <taxon>Bacillati</taxon>
        <taxon>Actinomycetota</taxon>
        <taxon>Rubrobacteria</taxon>
        <taxon>Rubrobacterales</taxon>
        <taxon>Rubrobacteraceae</taxon>
        <taxon>Rubrobacter</taxon>
    </lineage>
</organism>
<gene>
    <name evidence="2" type="ORF">GBA65_21815</name>
</gene>
<dbReference type="SUPFAM" id="SSF53300">
    <property type="entry name" value="vWA-like"/>
    <property type="match status" value="1"/>
</dbReference>
<dbReference type="SMART" id="SM00327">
    <property type="entry name" value="VWA"/>
    <property type="match status" value="1"/>
</dbReference>
<geneLocation type="plasmid" evidence="2 3">
    <name>unnamed1</name>
</geneLocation>
<dbReference type="Gene3D" id="3.40.50.410">
    <property type="entry name" value="von Willebrand factor, type A domain"/>
    <property type="match status" value="1"/>
</dbReference>
<dbReference type="InterPro" id="IPR002035">
    <property type="entry name" value="VWF_A"/>
</dbReference>
<name>A0A6G8Q434_9ACTN</name>
<dbReference type="PANTHER" id="PTHR36846:SF1">
    <property type="entry name" value="PROTEIN VIAA"/>
    <property type="match status" value="1"/>
</dbReference>
<keyword evidence="2" id="KW-0614">Plasmid</keyword>
<sequence length="486" mass="52791">MHRDLNGADELGRLRAFLSERRGEAPGFVKNNVAIDRYDARLFEEMLDAEAELRALVGRAGDDAPVTFAPLLLDLFASFFKMVPELVDPSEVDPAHLRSNRPFLERLREDEGTMIARLDTATDEVASALATIEAARRFLEELVNRPELKGWMDRQAERGPGDEDAPAGLAAGLRALARAAVEASGAEAAGHARALRDWGLKPADLRTVPLGERLEIARKLRTKRMRDLADLLGRMRNHRRASERRKTRANRDQIHGIETSGDMARALPSELAAAFGTKNPLRKLDFYRRLSERSVPSYSLSTDEPVGRGPVIAMIDSSRSMSGSPMEWASAVALALAHAAGRAGTAARRVHAIFFNARIVLEAELAPGEKDVRKFLALGTVEADGGTRYEPPVSRALELVSAGPKPGEGIPDLLLVTDGRCELAEEDVSGLEAEKTSRGFKLVTVLVGEDARAGSVEPFSDKVVEAHDLARASGARDAAGEVFDSL</sequence>
<evidence type="ECO:0000313" key="2">
    <source>
        <dbReference type="EMBL" id="QIN81077.1"/>
    </source>
</evidence>
<protein>
    <recommendedName>
        <fullName evidence="1">VWFA domain-containing protein</fullName>
    </recommendedName>
</protein>
<dbReference type="RefSeq" id="WP_166398787.1">
    <property type="nucleotide sequence ID" value="NZ_CP045122.1"/>
</dbReference>
<dbReference type="Proteomes" id="UP000502706">
    <property type="component" value="Plasmid unnamed1"/>
</dbReference>
<dbReference type="EMBL" id="CP045122">
    <property type="protein sequence ID" value="QIN81077.1"/>
    <property type="molecule type" value="Genomic_DNA"/>
</dbReference>
<dbReference type="InterPro" id="IPR036465">
    <property type="entry name" value="vWFA_dom_sf"/>
</dbReference>
<dbReference type="KEGG" id="rmar:GBA65_21815"/>
<dbReference type="AlphaFoldDB" id="A0A6G8Q434"/>